<proteinExistence type="predicted"/>
<dbReference type="Proteomes" id="UP000199524">
    <property type="component" value="Chromosome I"/>
</dbReference>
<organism evidence="1 2">
    <name type="scientific">Pseudomonas asplenii</name>
    <dbReference type="NCBI Taxonomy" id="53407"/>
    <lineage>
        <taxon>Bacteria</taxon>
        <taxon>Pseudomonadati</taxon>
        <taxon>Pseudomonadota</taxon>
        <taxon>Gammaproteobacteria</taxon>
        <taxon>Pseudomonadales</taxon>
        <taxon>Pseudomonadaceae</taxon>
        <taxon>Pseudomonas</taxon>
    </lineage>
</organism>
<reference evidence="2" key="1">
    <citation type="submission" date="2016-10" db="EMBL/GenBank/DDBJ databases">
        <authorList>
            <person name="Varghese N."/>
            <person name="Submissions S."/>
        </authorList>
    </citation>
    <scope>NUCLEOTIDE SEQUENCE [LARGE SCALE GENOMIC DNA]</scope>
    <source>
        <strain evidence="2">ATCC 23835</strain>
    </source>
</reference>
<dbReference type="AlphaFoldDB" id="A0A1H1YUV6"/>
<keyword evidence="2" id="KW-1185">Reference proteome</keyword>
<dbReference type="EMBL" id="LT629777">
    <property type="protein sequence ID" value="SDT25244.1"/>
    <property type="molecule type" value="Genomic_DNA"/>
</dbReference>
<evidence type="ECO:0000313" key="1">
    <source>
        <dbReference type="EMBL" id="SDT25244.1"/>
    </source>
</evidence>
<accession>A0A1H1YUV6</accession>
<evidence type="ECO:0000313" key="2">
    <source>
        <dbReference type="Proteomes" id="UP000199524"/>
    </source>
</evidence>
<name>A0A1H1YUV6_9PSED</name>
<sequence>MQESRGQESGDSFIFLNYRTEKNLPRFQSSQHPQLQKPAQSL</sequence>
<protein>
    <submittedName>
        <fullName evidence="1">Uncharacterized protein</fullName>
    </submittedName>
</protein>
<gene>
    <name evidence="1" type="ORF">SAMN05216598_4645</name>
</gene>